<evidence type="ECO:0000256" key="3">
    <source>
        <dbReference type="ARBA" id="ARBA00020399"/>
    </source>
</evidence>
<dbReference type="PANTHER" id="PTHR45990">
    <property type="entry name" value="DNA REPAIR PROTEIN REV1"/>
    <property type="match status" value="1"/>
</dbReference>
<accession>S8CAE6</accession>
<dbReference type="GO" id="GO:0005634">
    <property type="term" value="C:nucleus"/>
    <property type="evidence" value="ECO:0007669"/>
    <property type="project" value="UniProtKB-SubCell"/>
</dbReference>
<keyword evidence="15" id="KW-1185">Reference proteome</keyword>
<dbReference type="PANTHER" id="PTHR45990:SF1">
    <property type="entry name" value="DNA REPAIR PROTEIN REV1"/>
    <property type="match status" value="1"/>
</dbReference>
<dbReference type="EMBL" id="AUSU01005201">
    <property type="protein sequence ID" value="EPS63854.1"/>
    <property type="molecule type" value="Genomic_DNA"/>
</dbReference>
<evidence type="ECO:0000256" key="2">
    <source>
        <dbReference type="ARBA" id="ARBA00010945"/>
    </source>
</evidence>
<dbReference type="GO" id="GO:0006281">
    <property type="term" value="P:DNA repair"/>
    <property type="evidence" value="ECO:0007669"/>
    <property type="project" value="UniProtKB-KW"/>
</dbReference>
<dbReference type="GO" id="GO:0042276">
    <property type="term" value="P:error-prone translesion synthesis"/>
    <property type="evidence" value="ECO:0007669"/>
    <property type="project" value="TreeGrafter"/>
</dbReference>
<dbReference type="OrthoDB" id="427711at2759"/>
<feature type="domain" description="DNA polymerase Y-family little finger" evidence="13">
    <location>
        <begin position="6"/>
        <end position="126"/>
    </location>
</feature>
<dbReference type="SUPFAM" id="SSF100879">
    <property type="entry name" value="Lesion bypass DNA polymerase (Y-family), little finger domain"/>
    <property type="match status" value="1"/>
</dbReference>
<dbReference type="FunFam" id="3.30.1490.100:FF:000001">
    <property type="entry name" value="DNA repair protein REV1"/>
    <property type="match status" value="1"/>
</dbReference>
<proteinExistence type="inferred from homology"/>
<evidence type="ECO:0000256" key="9">
    <source>
        <dbReference type="ARBA" id="ARBA00022842"/>
    </source>
</evidence>
<evidence type="ECO:0000313" key="14">
    <source>
        <dbReference type="EMBL" id="EPS63854.1"/>
    </source>
</evidence>
<evidence type="ECO:0000256" key="11">
    <source>
        <dbReference type="ARBA" id="ARBA00023204"/>
    </source>
</evidence>
<keyword evidence="12" id="KW-0539">Nucleus</keyword>
<dbReference type="GO" id="GO:0070987">
    <property type="term" value="P:error-free translesion synthesis"/>
    <property type="evidence" value="ECO:0007669"/>
    <property type="project" value="TreeGrafter"/>
</dbReference>
<dbReference type="GO" id="GO:0003684">
    <property type="term" value="F:damaged DNA binding"/>
    <property type="evidence" value="ECO:0007669"/>
    <property type="project" value="InterPro"/>
</dbReference>
<keyword evidence="4" id="KW-0237">DNA synthesis</keyword>
<keyword evidence="9" id="KW-0460">Magnesium</keyword>
<evidence type="ECO:0000259" key="13">
    <source>
        <dbReference type="Pfam" id="PF11799"/>
    </source>
</evidence>
<dbReference type="InterPro" id="IPR017961">
    <property type="entry name" value="DNA_pol_Y-fam_little_finger"/>
</dbReference>
<gene>
    <name evidence="14" type="ORF">M569_10929</name>
</gene>
<dbReference type="Gene3D" id="3.30.1490.100">
    <property type="entry name" value="DNA polymerase, Y-family, little finger domain"/>
    <property type="match status" value="1"/>
</dbReference>
<dbReference type="InterPro" id="IPR036775">
    <property type="entry name" value="DNA_pol_Y-fam_lit_finger_sf"/>
</dbReference>
<keyword evidence="5" id="KW-0808">Transferase</keyword>
<comment type="caution">
    <text evidence="14">The sequence shown here is derived from an EMBL/GenBank/DDBJ whole genome shotgun (WGS) entry which is preliminary data.</text>
</comment>
<dbReference type="GO" id="GO:0003887">
    <property type="term" value="F:DNA-directed DNA polymerase activity"/>
    <property type="evidence" value="ECO:0007669"/>
    <property type="project" value="TreeGrafter"/>
</dbReference>
<keyword evidence="7" id="KW-0479">Metal-binding</keyword>
<feature type="non-terminal residue" evidence="14">
    <location>
        <position position="1"/>
    </location>
</feature>
<sequence length="127" mass="14043">SFQENKSIGAEVNWGVRFRNTNDVHHFLKSLCKEVALRLQGCGVVGRSFTLKVKKKRSDAGEPVKYMGCGVCENLSHTITIPMSTDDVHVLQRVTAQLFGYFQIDAQDIRGMGLQVSKLEGAEDGQA</sequence>
<comment type="subcellular location">
    <subcellularLocation>
        <location evidence="1">Nucleus</location>
    </subcellularLocation>
</comment>
<comment type="similarity">
    <text evidence="2">Belongs to the DNA polymerase type-Y family.</text>
</comment>
<organism evidence="14 15">
    <name type="scientific">Genlisea aurea</name>
    <dbReference type="NCBI Taxonomy" id="192259"/>
    <lineage>
        <taxon>Eukaryota</taxon>
        <taxon>Viridiplantae</taxon>
        <taxon>Streptophyta</taxon>
        <taxon>Embryophyta</taxon>
        <taxon>Tracheophyta</taxon>
        <taxon>Spermatophyta</taxon>
        <taxon>Magnoliopsida</taxon>
        <taxon>eudicotyledons</taxon>
        <taxon>Gunneridae</taxon>
        <taxon>Pentapetalae</taxon>
        <taxon>asterids</taxon>
        <taxon>lamiids</taxon>
        <taxon>Lamiales</taxon>
        <taxon>Lentibulariaceae</taxon>
        <taxon>Genlisea</taxon>
    </lineage>
</organism>
<evidence type="ECO:0000256" key="8">
    <source>
        <dbReference type="ARBA" id="ARBA00022763"/>
    </source>
</evidence>
<keyword evidence="10" id="KW-0238">DNA-binding</keyword>
<keyword evidence="11" id="KW-0234">DNA repair</keyword>
<protein>
    <recommendedName>
        <fullName evidence="3">DNA repair protein REV1</fullName>
    </recommendedName>
</protein>
<evidence type="ECO:0000256" key="6">
    <source>
        <dbReference type="ARBA" id="ARBA00022695"/>
    </source>
</evidence>
<keyword evidence="6" id="KW-0548">Nucleotidyltransferase</keyword>
<evidence type="ECO:0000256" key="12">
    <source>
        <dbReference type="ARBA" id="ARBA00023242"/>
    </source>
</evidence>
<dbReference type="GO" id="GO:0017125">
    <property type="term" value="F:deoxycytidyl transferase activity"/>
    <property type="evidence" value="ECO:0007669"/>
    <property type="project" value="TreeGrafter"/>
</dbReference>
<reference evidence="14 15" key="1">
    <citation type="journal article" date="2013" name="BMC Genomics">
        <title>The miniature genome of a carnivorous plant Genlisea aurea contains a low number of genes and short non-coding sequences.</title>
        <authorList>
            <person name="Leushkin E.V."/>
            <person name="Sutormin R.A."/>
            <person name="Nabieva E.R."/>
            <person name="Penin A.A."/>
            <person name="Kondrashov A.S."/>
            <person name="Logacheva M.D."/>
        </authorList>
    </citation>
    <scope>NUCLEOTIDE SEQUENCE [LARGE SCALE GENOMIC DNA]</scope>
</reference>
<dbReference type="Proteomes" id="UP000015453">
    <property type="component" value="Unassembled WGS sequence"/>
</dbReference>
<evidence type="ECO:0000256" key="7">
    <source>
        <dbReference type="ARBA" id="ARBA00022723"/>
    </source>
</evidence>
<evidence type="ECO:0000256" key="10">
    <source>
        <dbReference type="ARBA" id="ARBA00023125"/>
    </source>
</evidence>
<evidence type="ECO:0000256" key="4">
    <source>
        <dbReference type="ARBA" id="ARBA00022634"/>
    </source>
</evidence>
<evidence type="ECO:0000313" key="15">
    <source>
        <dbReference type="Proteomes" id="UP000015453"/>
    </source>
</evidence>
<evidence type="ECO:0000256" key="1">
    <source>
        <dbReference type="ARBA" id="ARBA00004123"/>
    </source>
</evidence>
<evidence type="ECO:0000256" key="5">
    <source>
        <dbReference type="ARBA" id="ARBA00022679"/>
    </source>
</evidence>
<keyword evidence="8" id="KW-0227">DNA damage</keyword>
<name>S8CAE6_9LAMI</name>
<dbReference type="Pfam" id="PF11799">
    <property type="entry name" value="IMS_C"/>
    <property type="match status" value="1"/>
</dbReference>
<feature type="non-terminal residue" evidence="14">
    <location>
        <position position="127"/>
    </location>
</feature>
<dbReference type="GO" id="GO:0046872">
    <property type="term" value="F:metal ion binding"/>
    <property type="evidence" value="ECO:0007669"/>
    <property type="project" value="UniProtKB-KW"/>
</dbReference>
<dbReference type="AlphaFoldDB" id="S8CAE6"/>